<dbReference type="InterPro" id="IPR009057">
    <property type="entry name" value="Homeodomain-like_sf"/>
</dbReference>
<gene>
    <name evidence="7" type="ORF">ATSB10_10070</name>
</gene>
<dbReference type="InterPro" id="IPR011075">
    <property type="entry name" value="TetR_C"/>
</dbReference>
<sequence length="209" mass="22478">MQNGTKKDESARKPRGRPRAYEPAAALQQATDAFWKTGYAGTSLDDIAAATGMNRPSLRAAFGDKRAIYLKALNAYWELKLAAMREALGGDLPLDQALMAVYDAALSIYFSGRGRARGCFVVGTAVTEAVHDAQTRKVVSDGFRKLDADFAARLRLAQETGELKPCADPEALAMLATATMQTMAIRARAGSSRADLRRFAEQAVAVICG</sequence>
<evidence type="ECO:0000259" key="5">
    <source>
        <dbReference type="Pfam" id="PF00440"/>
    </source>
</evidence>
<dbReference type="Proteomes" id="UP000077255">
    <property type="component" value="Chromosome"/>
</dbReference>
<feature type="domain" description="Tetracyclin repressor-like C-terminal" evidence="6">
    <location>
        <begin position="98"/>
        <end position="201"/>
    </location>
</feature>
<dbReference type="PANTHER" id="PTHR47506:SF1">
    <property type="entry name" value="HTH-TYPE TRANSCRIPTIONAL REGULATOR YJDC"/>
    <property type="match status" value="1"/>
</dbReference>
<feature type="region of interest" description="Disordered" evidence="4">
    <location>
        <begin position="1"/>
        <end position="22"/>
    </location>
</feature>
<dbReference type="PANTHER" id="PTHR47506">
    <property type="entry name" value="TRANSCRIPTIONAL REGULATORY PROTEIN"/>
    <property type="match status" value="1"/>
</dbReference>
<organism evidence="7 8">
    <name type="scientific">Dyella thiooxydans</name>
    <dbReference type="NCBI Taxonomy" id="445710"/>
    <lineage>
        <taxon>Bacteria</taxon>
        <taxon>Pseudomonadati</taxon>
        <taxon>Pseudomonadota</taxon>
        <taxon>Gammaproteobacteria</taxon>
        <taxon>Lysobacterales</taxon>
        <taxon>Rhodanobacteraceae</taxon>
        <taxon>Dyella</taxon>
    </lineage>
</organism>
<evidence type="ECO:0000313" key="7">
    <source>
        <dbReference type="EMBL" id="AND68461.1"/>
    </source>
</evidence>
<dbReference type="OrthoDB" id="270177at2"/>
<dbReference type="Gene3D" id="1.10.357.10">
    <property type="entry name" value="Tetracycline Repressor, domain 2"/>
    <property type="match status" value="1"/>
</dbReference>
<dbReference type="Pfam" id="PF00440">
    <property type="entry name" value="TetR_N"/>
    <property type="match status" value="1"/>
</dbReference>
<dbReference type="EMBL" id="CP014841">
    <property type="protein sequence ID" value="AND68461.1"/>
    <property type="molecule type" value="Genomic_DNA"/>
</dbReference>
<keyword evidence="8" id="KW-1185">Reference proteome</keyword>
<dbReference type="InterPro" id="IPR001647">
    <property type="entry name" value="HTH_TetR"/>
</dbReference>
<dbReference type="AlphaFoldDB" id="A0A160MYM6"/>
<keyword evidence="1" id="KW-0805">Transcription regulation</keyword>
<name>A0A160MYM6_9GAMM</name>
<dbReference type="SUPFAM" id="SSF48498">
    <property type="entry name" value="Tetracyclin repressor-like, C-terminal domain"/>
    <property type="match status" value="1"/>
</dbReference>
<dbReference type="RefSeq" id="WP_063670964.1">
    <property type="nucleotide sequence ID" value="NZ_CP014841.1"/>
</dbReference>
<dbReference type="KEGG" id="dtx:ATSB10_10070"/>
<dbReference type="GO" id="GO:0003677">
    <property type="term" value="F:DNA binding"/>
    <property type="evidence" value="ECO:0007669"/>
    <property type="project" value="UniProtKB-KW"/>
</dbReference>
<dbReference type="SUPFAM" id="SSF46689">
    <property type="entry name" value="Homeodomain-like"/>
    <property type="match status" value="1"/>
</dbReference>
<evidence type="ECO:0000313" key="8">
    <source>
        <dbReference type="Proteomes" id="UP000077255"/>
    </source>
</evidence>
<protein>
    <submittedName>
        <fullName evidence="7">TetR family transcriptional regulator</fullName>
    </submittedName>
</protein>
<accession>A0A160MYM6</accession>
<evidence type="ECO:0000256" key="4">
    <source>
        <dbReference type="SAM" id="MobiDB-lite"/>
    </source>
</evidence>
<feature type="domain" description="HTH tetR-type" evidence="5">
    <location>
        <begin position="27"/>
        <end position="70"/>
    </location>
</feature>
<proteinExistence type="predicted"/>
<dbReference type="STRING" id="445710.ATSB10_10070"/>
<evidence type="ECO:0000259" key="6">
    <source>
        <dbReference type="Pfam" id="PF16925"/>
    </source>
</evidence>
<evidence type="ECO:0000256" key="1">
    <source>
        <dbReference type="ARBA" id="ARBA00023015"/>
    </source>
</evidence>
<evidence type="ECO:0000256" key="3">
    <source>
        <dbReference type="ARBA" id="ARBA00023163"/>
    </source>
</evidence>
<evidence type="ECO:0000256" key="2">
    <source>
        <dbReference type="ARBA" id="ARBA00023125"/>
    </source>
</evidence>
<dbReference type="Gene3D" id="1.10.10.60">
    <property type="entry name" value="Homeodomain-like"/>
    <property type="match status" value="1"/>
</dbReference>
<dbReference type="Pfam" id="PF16925">
    <property type="entry name" value="TetR_C_13"/>
    <property type="match status" value="1"/>
</dbReference>
<reference evidence="7 8" key="1">
    <citation type="submission" date="2016-02" db="EMBL/GenBank/DDBJ databases">
        <title>Complete genome sequencing and analysis of ATSB10, Dyella thiooxydans isolated from rhizosphere soil of sunflower (Helianthus annuus L.).</title>
        <authorList>
            <person name="Lee Y."/>
            <person name="Hwangbo K."/>
            <person name="Chung H."/>
            <person name="Yoo J."/>
            <person name="Kim K.Y."/>
            <person name="Sa T.M."/>
            <person name="Um Y."/>
            <person name="Madhaiyan M."/>
        </authorList>
    </citation>
    <scope>NUCLEOTIDE SEQUENCE [LARGE SCALE GENOMIC DNA]</scope>
    <source>
        <strain evidence="7 8">ATSB10</strain>
    </source>
</reference>
<feature type="compositionally biased region" description="Basic and acidic residues" evidence="4">
    <location>
        <begin position="1"/>
        <end position="12"/>
    </location>
</feature>
<keyword evidence="3" id="KW-0804">Transcription</keyword>
<dbReference type="PATRIC" id="fig|445710.3.peg.1005"/>
<keyword evidence="2" id="KW-0238">DNA-binding</keyword>
<dbReference type="InterPro" id="IPR036271">
    <property type="entry name" value="Tet_transcr_reg_TetR-rel_C_sf"/>
</dbReference>